<organism evidence="1 2">
    <name type="scientific">Pseudopedobacter saltans</name>
    <dbReference type="NCBI Taxonomy" id="151895"/>
    <lineage>
        <taxon>Bacteria</taxon>
        <taxon>Pseudomonadati</taxon>
        <taxon>Bacteroidota</taxon>
        <taxon>Sphingobacteriia</taxon>
        <taxon>Sphingobacteriales</taxon>
        <taxon>Sphingobacteriaceae</taxon>
        <taxon>Pseudopedobacter</taxon>
    </lineage>
</organism>
<accession>A0A2W5EBX9</accession>
<sequence length="470" mass="52547">MCCMLLLGLSSCREDSLGQETTERDSSSYFAGKIESALKFKNFNSYYIKHHLSFDKSDFTAHRSGGVTYYEYQVKADDLKNYELSSFFKFIRFSVVAYNDSKGDFKSYLVERCSNENIPDKFYLTGNFATGTVNIYTLDGNIQNNVAFYNGKYIASKDKSMDFGFLNYSPVLSAATTANKEPPCVPTEVSYPVETYTYIDYYKIYQDALTGQTVTQFMNSVLVSRTVSYVYTTTMSCVSAPPPPNSVYNHEKEYLTGNATGCQRSQQQINKTAVKNAVQNLKNNAATPGGGELGFKEMNDGTILPGDINASHSVSFTNLSGTQGGYHNHTLTGIHMFSPNDINTLLSFASVQTVANGPGNAYFGMVSSDNHYIIRFDGTSSDLAGYNFTPEQIQKWLDMQNLFKNIFITDPKYSNDKINLNDMGLEKLFFNTLQNMGLENKITLQKVDQYNNIYTINKTSNGSTIPVPCF</sequence>
<evidence type="ECO:0000313" key="1">
    <source>
        <dbReference type="EMBL" id="PZP41815.1"/>
    </source>
</evidence>
<protein>
    <submittedName>
        <fullName evidence="1">Uncharacterized protein</fullName>
    </submittedName>
</protein>
<reference evidence="1 2" key="1">
    <citation type="submission" date="2017-11" db="EMBL/GenBank/DDBJ databases">
        <title>Infants hospitalized years apart are colonized by the same room-sourced microbial strains.</title>
        <authorList>
            <person name="Brooks B."/>
            <person name="Olm M.R."/>
            <person name="Firek B.A."/>
            <person name="Baker R."/>
            <person name="Thomas B.C."/>
            <person name="Morowitz M.J."/>
            <person name="Banfield J.F."/>
        </authorList>
    </citation>
    <scope>NUCLEOTIDE SEQUENCE [LARGE SCALE GENOMIC DNA]</scope>
    <source>
        <strain evidence="1">S2_009_000_R2_76</strain>
    </source>
</reference>
<comment type="caution">
    <text evidence="1">The sequence shown here is derived from an EMBL/GenBank/DDBJ whole genome shotgun (WGS) entry which is preliminary data.</text>
</comment>
<evidence type="ECO:0000313" key="2">
    <source>
        <dbReference type="Proteomes" id="UP000249645"/>
    </source>
</evidence>
<proteinExistence type="predicted"/>
<gene>
    <name evidence="1" type="ORF">DI598_17795</name>
</gene>
<dbReference type="EMBL" id="QFOI01000484">
    <property type="protein sequence ID" value="PZP41815.1"/>
    <property type="molecule type" value="Genomic_DNA"/>
</dbReference>
<dbReference type="Proteomes" id="UP000249645">
    <property type="component" value="Unassembled WGS sequence"/>
</dbReference>
<dbReference type="AlphaFoldDB" id="A0A2W5EBX9"/>
<name>A0A2W5EBX9_9SPHI</name>